<keyword evidence="5" id="KW-0808">Transferase</keyword>
<dbReference type="InterPro" id="IPR013083">
    <property type="entry name" value="Znf_RING/FYVE/PHD"/>
</dbReference>
<keyword evidence="12 15" id="KW-0472">Membrane</keyword>
<dbReference type="AlphaFoldDB" id="A0A7J0DAN9"/>
<evidence type="ECO:0000256" key="8">
    <source>
        <dbReference type="ARBA" id="ARBA00022771"/>
    </source>
</evidence>
<evidence type="ECO:0000256" key="3">
    <source>
        <dbReference type="ARBA" id="ARBA00004906"/>
    </source>
</evidence>
<gene>
    <name evidence="17" type="ORF">Acr_00g0015800</name>
</gene>
<dbReference type="InterPro" id="IPR045899">
    <property type="entry name" value="ATL71-like"/>
</dbReference>
<reference evidence="18" key="1">
    <citation type="submission" date="2019-07" db="EMBL/GenBank/DDBJ databases">
        <title>De Novo Assembly of kiwifruit Actinidia rufa.</title>
        <authorList>
            <person name="Sugita-Konishi S."/>
            <person name="Sato K."/>
            <person name="Mori E."/>
            <person name="Abe Y."/>
            <person name="Kisaki G."/>
            <person name="Hamano K."/>
            <person name="Suezawa K."/>
            <person name="Otani M."/>
            <person name="Fukuda T."/>
            <person name="Manabe T."/>
            <person name="Gomi K."/>
            <person name="Tabuchi M."/>
            <person name="Akimitsu K."/>
            <person name="Kataoka I."/>
        </authorList>
    </citation>
    <scope>NUCLEOTIDE SEQUENCE [LARGE SCALE GENOMIC DNA]</scope>
    <source>
        <strain evidence="18">cv. Fuchu</strain>
    </source>
</reference>
<evidence type="ECO:0000256" key="11">
    <source>
        <dbReference type="ARBA" id="ARBA00022989"/>
    </source>
</evidence>
<keyword evidence="6 15" id="KW-0812">Transmembrane</keyword>
<proteinExistence type="inferred from homology"/>
<comment type="caution">
    <text evidence="17">The sequence shown here is derived from an EMBL/GenBank/DDBJ whole genome shotgun (WGS) entry which is preliminary data.</text>
</comment>
<evidence type="ECO:0000259" key="16">
    <source>
        <dbReference type="PROSITE" id="PS50089"/>
    </source>
</evidence>
<evidence type="ECO:0000256" key="10">
    <source>
        <dbReference type="ARBA" id="ARBA00022833"/>
    </source>
</evidence>
<evidence type="ECO:0000256" key="9">
    <source>
        <dbReference type="ARBA" id="ARBA00022786"/>
    </source>
</evidence>
<evidence type="ECO:0000256" key="15">
    <source>
        <dbReference type="SAM" id="Phobius"/>
    </source>
</evidence>
<dbReference type="Proteomes" id="UP000585474">
    <property type="component" value="Unassembled WGS sequence"/>
</dbReference>
<keyword evidence="11 15" id="KW-1133">Transmembrane helix</keyword>
<dbReference type="GO" id="GO:0016020">
    <property type="term" value="C:membrane"/>
    <property type="evidence" value="ECO:0007669"/>
    <property type="project" value="UniProtKB-SubCell"/>
</dbReference>
<keyword evidence="9" id="KW-0833">Ubl conjugation pathway</keyword>
<keyword evidence="8 14" id="KW-0863">Zinc-finger</keyword>
<accession>A0A7J0DAN9</accession>
<dbReference type="GO" id="GO:0061630">
    <property type="term" value="F:ubiquitin protein ligase activity"/>
    <property type="evidence" value="ECO:0007669"/>
    <property type="project" value="UniProtKB-EC"/>
</dbReference>
<dbReference type="InterPro" id="IPR001841">
    <property type="entry name" value="Znf_RING"/>
</dbReference>
<dbReference type="FunFam" id="3.30.40.10:FF:000187">
    <property type="entry name" value="E3 ubiquitin-protein ligase ATL6"/>
    <property type="match status" value="1"/>
</dbReference>
<evidence type="ECO:0000256" key="1">
    <source>
        <dbReference type="ARBA" id="ARBA00000900"/>
    </source>
</evidence>
<dbReference type="CDD" id="cd16454">
    <property type="entry name" value="RING-H2_PA-TM-RING"/>
    <property type="match status" value="1"/>
</dbReference>
<keyword evidence="7" id="KW-0479">Metal-binding</keyword>
<feature type="domain" description="RING-type" evidence="16">
    <location>
        <begin position="93"/>
        <end position="135"/>
    </location>
</feature>
<evidence type="ECO:0000256" key="7">
    <source>
        <dbReference type="ARBA" id="ARBA00022723"/>
    </source>
</evidence>
<dbReference type="Gene3D" id="3.30.40.10">
    <property type="entry name" value="Zinc/RING finger domain, C3HC4 (zinc finger)"/>
    <property type="match status" value="1"/>
</dbReference>
<dbReference type="Pfam" id="PF13639">
    <property type="entry name" value="zf-RING_2"/>
    <property type="match status" value="1"/>
</dbReference>
<evidence type="ECO:0000313" key="18">
    <source>
        <dbReference type="Proteomes" id="UP000585474"/>
    </source>
</evidence>
<organism evidence="17 18">
    <name type="scientific">Actinidia rufa</name>
    <dbReference type="NCBI Taxonomy" id="165716"/>
    <lineage>
        <taxon>Eukaryota</taxon>
        <taxon>Viridiplantae</taxon>
        <taxon>Streptophyta</taxon>
        <taxon>Embryophyta</taxon>
        <taxon>Tracheophyta</taxon>
        <taxon>Spermatophyta</taxon>
        <taxon>Magnoliopsida</taxon>
        <taxon>eudicotyledons</taxon>
        <taxon>Gunneridae</taxon>
        <taxon>Pentapetalae</taxon>
        <taxon>asterids</taxon>
        <taxon>Ericales</taxon>
        <taxon>Actinidiaceae</taxon>
        <taxon>Actinidia</taxon>
    </lineage>
</organism>
<dbReference type="OrthoDB" id="8062037at2759"/>
<sequence length="154" mass="16766">MNSTTSLAQEQAQNMSSLSYGLGLSLGVLFLILLLTYASYLCNRSPLPPPTTARTNTTTTTTTKHGLDEDILCHYPTILYRHSESSSVSSSGCSICLADYKDSDVLRLLPECGHVFHCRCIDPWLRVHPTCPICRNSPVLTPVQTPPAGVITVV</sequence>
<keyword evidence="10" id="KW-0862">Zinc</keyword>
<name>A0A7J0DAN9_9ERIC</name>
<protein>
    <recommendedName>
        <fullName evidence="4">RING-type E3 ubiquitin transferase</fullName>
        <ecNumber evidence="4">2.3.2.27</ecNumber>
    </recommendedName>
</protein>
<evidence type="ECO:0000313" key="17">
    <source>
        <dbReference type="EMBL" id="GFS31132.1"/>
    </source>
</evidence>
<comment type="subcellular location">
    <subcellularLocation>
        <location evidence="2">Membrane</location>
        <topology evidence="2">Single-pass membrane protein</topology>
    </subcellularLocation>
</comment>
<evidence type="ECO:0000256" key="6">
    <source>
        <dbReference type="ARBA" id="ARBA00022692"/>
    </source>
</evidence>
<comment type="similarity">
    <text evidence="13">Belongs to the RING-type zinc finger family. ATL subfamily.</text>
</comment>
<dbReference type="EC" id="2.3.2.27" evidence="4"/>
<evidence type="ECO:0000256" key="2">
    <source>
        <dbReference type="ARBA" id="ARBA00004167"/>
    </source>
</evidence>
<dbReference type="PROSITE" id="PS50089">
    <property type="entry name" value="ZF_RING_2"/>
    <property type="match status" value="1"/>
</dbReference>
<feature type="transmembrane region" description="Helical" evidence="15">
    <location>
        <begin position="20"/>
        <end position="40"/>
    </location>
</feature>
<dbReference type="SUPFAM" id="SSF57850">
    <property type="entry name" value="RING/U-box"/>
    <property type="match status" value="1"/>
</dbReference>
<dbReference type="EMBL" id="BJWL01000137">
    <property type="protein sequence ID" value="GFS31132.1"/>
    <property type="molecule type" value="Genomic_DNA"/>
</dbReference>
<dbReference type="PANTHER" id="PTHR46719:SF7">
    <property type="entry name" value="RING-H2 FINGER PROTEIN ATL71-RELATED"/>
    <property type="match status" value="1"/>
</dbReference>
<comment type="pathway">
    <text evidence="3">Protein modification; protein ubiquitination.</text>
</comment>
<dbReference type="SMART" id="SM00184">
    <property type="entry name" value="RING"/>
    <property type="match status" value="1"/>
</dbReference>
<keyword evidence="18" id="KW-1185">Reference proteome</keyword>
<comment type="catalytic activity">
    <reaction evidence="1">
        <text>S-ubiquitinyl-[E2 ubiquitin-conjugating enzyme]-L-cysteine + [acceptor protein]-L-lysine = [E2 ubiquitin-conjugating enzyme]-L-cysteine + N(6)-ubiquitinyl-[acceptor protein]-L-lysine.</text>
        <dbReference type="EC" id="2.3.2.27"/>
    </reaction>
</comment>
<evidence type="ECO:0000256" key="13">
    <source>
        <dbReference type="ARBA" id="ARBA00024209"/>
    </source>
</evidence>
<evidence type="ECO:0000256" key="4">
    <source>
        <dbReference type="ARBA" id="ARBA00012483"/>
    </source>
</evidence>
<evidence type="ECO:0000256" key="5">
    <source>
        <dbReference type="ARBA" id="ARBA00022679"/>
    </source>
</evidence>
<evidence type="ECO:0000256" key="14">
    <source>
        <dbReference type="PROSITE-ProRule" id="PRU00175"/>
    </source>
</evidence>
<dbReference type="GO" id="GO:0008270">
    <property type="term" value="F:zinc ion binding"/>
    <property type="evidence" value="ECO:0007669"/>
    <property type="project" value="UniProtKB-KW"/>
</dbReference>
<evidence type="ECO:0000256" key="12">
    <source>
        <dbReference type="ARBA" id="ARBA00023136"/>
    </source>
</evidence>
<dbReference type="PANTHER" id="PTHR46719">
    <property type="entry name" value="TRANSCRIPTION FACTOR C2H2 FAMILY-RELATED"/>
    <property type="match status" value="1"/>
</dbReference>